<evidence type="ECO:0000256" key="6">
    <source>
        <dbReference type="ARBA" id="ARBA00023316"/>
    </source>
</evidence>
<dbReference type="Gene3D" id="3.30.70.1070">
    <property type="entry name" value="Sporulation related repeat"/>
    <property type="match status" value="1"/>
</dbReference>
<name>A0ABT7ACW3_9HYPH</name>
<feature type="region of interest" description="Disordered" evidence="8">
    <location>
        <begin position="367"/>
        <end position="393"/>
    </location>
</feature>
<evidence type="ECO:0000256" key="1">
    <source>
        <dbReference type="ARBA" id="ARBA00007164"/>
    </source>
</evidence>
<evidence type="ECO:0000256" key="5">
    <source>
        <dbReference type="ARBA" id="ARBA00022984"/>
    </source>
</evidence>
<dbReference type="Pfam" id="PF00768">
    <property type="entry name" value="Peptidase_S11"/>
    <property type="match status" value="1"/>
</dbReference>
<dbReference type="EMBL" id="JASJEV010000001">
    <property type="protein sequence ID" value="MDJ1157218.1"/>
    <property type="molecule type" value="Genomic_DNA"/>
</dbReference>
<dbReference type="InterPro" id="IPR036680">
    <property type="entry name" value="SPOR-like_sf"/>
</dbReference>
<dbReference type="Pfam" id="PF05036">
    <property type="entry name" value="SPOR"/>
    <property type="match status" value="1"/>
</dbReference>
<organism evidence="11 12">
    <name type="scientific">Chelatococcus albus</name>
    <dbReference type="NCBI Taxonomy" id="3047466"/>
    <lineage>
        <taxon>Bacteria</taxon>
        <taxon>Pseudomonadati</taxon>
        <taxon>Pseudomonadota</taxon>
        <taxon>Alphaproteobacteria</taxon>
        <taxon>Hyphomicrobiales</taxon>
        <taxon>Chelatococcaceae</taxon>
        <taxon>Chelatococcus</taxon>
    </lineage>
</organism>
<dbReference type="Proteomes" id="UP001321492">
    <property type="component" value="Unassembled WGS sequence"/>
</dbReference>
<proteinExistence type="inferred from homology"/>
<dbReference type="PANTHER" id="PTHR21581:SF6">
    <property type="entry name" value="TRAFFICKING PROTEIN PARTICLE COMPLEX SUBUNIT 12"/>
    <property type="match status" value="1"/>
</dbReference>
<gene>
    <name evidence="11" type="ORF">QNA08_03055</name>
</gene>
<evidence type="ECO:0000259" key="10">
    <source>
        <dbReference type="Pfam" id="PF05036"/>
    </source>
</evidence>
<dbReference type="PANTHER" id="PTHR21581">
    <property type="entry name" value="D-ALANYL-D-ALANINE CARBOXYPEPTIDASE"/>
    <property type="match status" value="1"/>
</dbReference>
<evidence type="ECO:0000259" key="9">
    <source>
        <dbReference type="Pfam" id="PF00768"/>
    </source>
</evidence>
<dbReference type="InterPro" id="IPR012338">
    <property type="entry name" value="Beta-lactam/transpept-like"/>
</dbReference>
<dbReference type="InterPro" id="IPR001967">
    <property type="entry name" value="Peptidase_S11_N"/>
</dbReference>
<evidence type="ECO:0000256" key="8">
    <source>
        <dbReference type="SAM" id="MobiDB-lite"/>
    </source>
</evidence>
<keyword evidence="4" id="KW-0133">Cell shape</keyword>
<feature type="domain" description="Peptidase S11 D-alanyl-D-alanine carboxypeptidase A N-terminal" evidence="9">
    <location>
        <begin position="50"/>
        <end position="268"/>
    </location>
</feature>
<dbReference type="InterPro" id="IPR018044">
    <property type="entry name" value="Peptidase_S11"/>
</dbReference>
<dbReference type="PRINTS" id="PR00725">
    <property type="entry name" value="DADACBPTASE1"/>
</dbReference>
<evidence type="ECO:0000313" key="12">
    <source>
        <dbReference type="Proteomes" id="UP001321492"/>
    </source>
</evidence>
<dbReference type="GO" id="GO:0016787">
    <property type="term" value="F:hydrolase activity"/>
    <property type="evidence" value="ECO:0007669"/>
    <property type="project" value="UniProtKB-KW"/>
</dbReference>
<accession>A0ABT7ACW3</accession>
<sequence length="526" mass="55574">MVWGCVAARRWHGSLAGIVGVVATVVVATSSPAEAARRRHRAPAYSPPYAAMVVDAKTGRTLHAENEDAPRIPASLTKVMTLYLLFEQLERGRMQLDTNLKVSAYAASQAPSKLGLRPGSTIEVEDAIKALVTKSANDVAVAVAENIAGSESEFAQMMTAKARALGMSRTTFHNANGLPSSPPNITTARDLTILGRAIQDRFPRYYSYFSTRVFHYAGRAMPNHNKLLGRVEGVDGIKTGYTRASGFNLITSAKSEGRHVVAVVLGGRSGASRDQIMASLVREQLPRAYAGARTAPVVAEAPSQDRPKPAVVAEAPRSRPSDEAPVETTAAIPRVTPAKAEVAQAAPTAPIAKPLDLSNIRPVVASASGSTATPSNLRWVQGPQPTQRAETAPREVVASIAPVPVRATVESAVDARTDGKNARAGRTVVAKADAKAEPEAKSIARPSGWIIQLGATEDEGKAKDILAEAKAKSRGVLAKAEPFTEKVTKGNATLYRARFSGFEADSAQAACKALKRSGFSCFATRG</sequence>
<dbReference type="SUPFAM" id="SSF56601">
    <property type="entry name" value="beta-lactamase/transpeptidase-like"/>
    <property type="match status" value="1"/>
</dbReference>
<feature type="compositionally biased region" description="Polar residues" evidence="8">
    <location>
        <begin position="367"/>
        <end position="389"/>
    </location>
</feature>
<dbReference type="Gene3D" id="3.40.710.10">
    <property type="entry name" value="DD-peptidase/beta-lactamase superfamily"/>
    <property type="match status" value="1"/>
</dbReference>
<dbReference type="RefSeq" id="WP_283739184.1">
    <property type="nucleotide sequence ID" value="NZ_JASJEV010000001.1"/>
</dbReference>
<evidence type="ECO:0000256" key="3">
    <source>
        <dbReference type="ARBA" id="ARBA00022801"/>
    </source>
</evidence>
<dbReference type="InterPro" id="IPR007730">
    <property type="entry name" value="SPOR-like_dom"/>
</dbReference>
<evidence type="ECO:0000256" key="7">
    <source>
        <dbReference type="RuleBase" id="RU004016"/>
    </source>
</evidence>
<comment type="caution">
    <text evidence="11">The sequence shown here is derived from an EMBL/GenBank/DDBJ whole genome shotgun (WGS) entry which is preliminary data.</text>
</comment>
<feature type="domain" description="SPOR" evidence="10">
    <location>
        <begin position="446"/>
        <end position="524"/>
    </location>
</feature>
<keyword evidence="12" id="KW-1185">Reference proteome</keyword>
<evidence type="ECO:0000256" key="4">
    <source>
        <dbReference type="ARBA" id="ARBA00022960"/>
    </source>
</evidence>
<keyword evidence="5" id="KW-0573">Peptidoglycan synthesis</keyword>
<keyword evidence="2" id="KW-0732">Signal</keyword>
<protein>
    <submittedName>
        <fullName evidence="11">Serine hydrolase</fullName>
    </submittedName>
</protein>
<evidence type="ECO:0000256" key="2">
    <source>
        <dbReference type="ARBA" id="ARBA00022729"/>
    </source>
</evidence>
<reference evidence="11 12" key="1">
    <citation type="submission" date="2023-05" db="EMBL/GenBank/DDBJ databases">
        <title>Chelatococcus sp. nov., a moderately thermophilic bacterium isolated from hot spring microbial mat.</title>
        <authorList>
            <person name="Hu C.-J."/>
            <person name="Li W.-J."/>
        </authorList>
    </citation>
    <scope>NUCLEOTIDE SEQUENCE [LARGE SCALE GENOMIC DNA]</scope>
    <source>
        <strain evidence="11 12">SYSU G07232</strain>
    </source>
</reference>
<feature type="region of interest" description="Disordered" evidence="8">
    <location>
        <begin position="296"/>
        <end position="327"/>
    </location>
</feature>
<keyword evidence="6" id="KW-0961">Cell wall biogenesis/degradation</keyword>
<comment type="similarity">
    <text evidence="1 7">Belongs to the peptidase S11 family.</text>
</comment>
<keyword evidence="3 11" id="KW-0378">Hydrolase</keyword>
<evidence type="ECO:0000313" key="11">
    <source>
        <dbReference type="EMBL" id="MDJ1157218.1"/>
    </source>
</evidence>